<keyword evidence="2" id="KW-1185">Reference proteome</keyword>
<evidence type="ECO:0000313" key="1">
    <source>
        <dbReference type="EMBL" id="KAI9915876.1"/>
    </source>
</evidence>
<protein>
    <submittedName>
        <fullName evidence="1">Uncharacterized protein</fullName>
    </submittedName>
</protein>
<proteinExistence type="predicted"/>
<organism evidence="1 2">
    <name type="scientific">Peronosclerospora sorghi</name>
    <dbReference type="NCBI Taxonomy" id="230839"/>
    <lineage>
        <taxon>Eukaryota</taxon>
        <taxon>Sar</taxon>
        <taxon>Stramenopiles</taxon>
        <taxon>Oomycota</taxon>
        <taxon>Peronosporomycetes</taxon>
        <taxon>Peronosporales</taxon>
        <taxon>Peronosporaceae</taxon>
        <taxon>Peronosclerospora</taxon>
    </lineage>
</organism>
<dbReference type="EMBL" id="CM047582">
    <property type="protein sequence ID" value="KAI9915876.1"/>
    <property type="molecule type" value="Genomic_DNA"/>
</dbReference>
<evidence type="ECO:0000313" key="2">
    <source>
        <dbReference type="Proteomes" id="UP001163321"/>
    </source>
</evidence>
<dbReference type="Proteomes" id="UP001163321">
    <property type="component" value="Chromosome 3"/>
</dbReference>
<accession>A0ACC0WDT9</accession>
<comment type="caution">
    <text evidence="1">The sequence shown here is derived from an EMBL/GenBank/DDBJ whole genome shotgun (WGS) entry which is preliminary data.</text>
</comment>
<name>A0ACC0WDT9_9STRA</name>
<gene>
    <name evidence="1" type="ORF">PsorP6_006863</name>
</gene>
<reference evidence="1 2" key="1">
    <citation type="journal article" date="2022" name="bioRxiv">
        <title>The genome of the oomycete Peronosclerospora sorghi, a cosmopolitan pathogen of maize and sorghum, is inflated with dispersed pseudogenes.</title>
        <authorList>
            <person name="Fletcher K."/>
            <person name="Martin F."/>
            <person name="Isakeit T."/>
            <person name="Cavanaugh K."/>
            <person name="Magill C."/>
            <person name="Michelmore R."/>
        </authorList>
    </citation>
    <scope>NUCLEOTIDE SEQUENCE [LARGE SCALE GENOMIC DNA]</scope>
    <source>
        <strain evidence="1">P6</strain>
    </source>
</reference>
<sequence length="74" mass="8755">MLQRVTCNNLLYKLKTNGMHDKQVYITPDKELRFLLGLVLDTKNTSTYFVFDAKVKISERFDRILVWNGLEVLF</sequence>